<dbReference type="RefSeq" id="WP_390362592.1">
    <property type="nucleotide sequence ID" value="NZ_JBHTKJ010000030.1"/>
</dbReference>
<name>A0ABW3LM77_9BACI</name>
<accession>A0ABW3LM77</accession>
<evidence type="ECO:0000313" key="4">
    <source>
        <dbReference type="Proteomes" id="UP001597040"/>
    </source>
</evidence>
<keyword evidence="2" id="KW-1133">Transmembrane helix</keyword>
<dbReference type="Pfam" id="PF13365">
    <property type="entry name" value="Trypsin_2"/>
    <property type="match status" value="1"/>
</dbReference>
<keyword evidence="3" id="KW-0645">Protease</keyword>
<dbReference type="SUPFAM" id="SSF50494">
    <property type="entry name" value="Trypsin-like serine proteases"/>
    <property type="match status" value="1"/>
</dbReference>
<evidence type="ECO:0000256" key="2">
    <source>
        <dbReference type="SAM" id="Phobius"/>
    </source>
</evidence>
<dbReference type="GO" id="GO:0006508">
    <property type="term" value="P:proteolysis"/>
    <property type="evidence" value="ECO:0007669"/>
    <property type="project" value="UniProtKB-KW"/>
</dbReference>
<dbReference type="GO" id="GO:0008233">
    <property type="term" value="F:peptidase activity"/>
    <property type="evidence" value="ECO:0007669"/>
    <property type="project" value="UniProtKB-KW"/>
</dbReference>
<keyword evidence="2" id="KW-0472">Membrane</keyword>
<dbReference type="Gene3D" id="2.40.10.10">
    <property type="entry name" value="Trypsin-like serine proteases"/>
    <property type="match status" value="2"/>
</dbReference>
<organism evidence="3 4">
    <name type="scientific">Virgibacillus byunsanensis</name>
    <dbReference type="NCBI Taxonomy" id="570945"/>
    <lineage>
        <taxon>Bacteria</taxon>
        <taxon>Bacillati</taxon>
        <taxon>Bacillota</taxon>
        <taxon>Bacilli</taxon>
        <taxon>Bacillales</taxon>
        <taxon>Bacillaceae</taxon>
        <taxon>Virgibacillus</taxon>
    </lineage>
</organism>
<comment type="caution">
    <text evidence="3">The sequence shown here is derived from an EMBL/GenBank/DDBJ whole genome shotgun (WGS) entry which is preliminary data.</text>
</comment>
<dbReference type="InterPro" id="IPR001940">
    <property type="entry name" value="Peptidase_S1C"/>
</dbReference>
<keyword evidence="4" id="KW-1185">Reference proteome</keyword>
<feature type="transmembrane region" description="Helical" evidence="2">
    <location>
        <begin position="12"/>
        <end position="30"/>
    </location>
</feature>
<keyword evidence="1" id="KW-0720">Serine protease</keyword>
<proteinExistence type="predicted"/>
<keyword evidence="3" id="KW-0378">Hydrolase</keyword>
<dbReference type="EMBL" id="JBHTKJ010000030">
    <property type="protein sequence ID" value="MFD1039035.1"/>
    <property type="molecule type" value="Genomic_DNA"/>
</dbReference>
<dbReference type="Proteomes" id="UP001597040">
    <property type="component" value="Unassembled WGS sequence"/>
</dbReference>
<evidence type="ECO:0000313" key="3">
    <source>
        <dbReference type="EMBL" id="MFD1039035.1"/>
    </source>
</evidence>
<gene>
    <name evidence="3" type="ORF">ACFQ3N_11635</name>
</gene>
<protein>
    <submittedName>
        <fullName evidence="3">S1C family serine protease</fullName>
        <ecNumber evidence="3">3.4.21.-</ecNumber>
    </submittedName>
</protein>
<sequence length="376" mass="41645">MKEKRYRPITVSVLLLMIGVLGLFAIYHSWNTKEVSVTSTVVNKVKSAEKGLDLKSIIHEAEKNVMLIEGQNDQNTITGSGFLYNKKGDIITNAHVVENADVIYVRTANARIYPAAIVGMGEDTDIAVIRVPQLAGQTNLSIEKEQKAEVGDEVIALGSPHGFQNTVTLGIISGRERNFSVDGFDYKNVYQISAQITQGNSGGPLIERETGKAVGINSVGTMDGTIGFSIPLDEVIGQLEQWSNEAQNDQLDFSNTGDIISTIDPEQLQLDAEYLVDYFFESITIRDYVGAYTLLGSDIQSEISYSDFRERYIHIVDLEYAEVASNLSVESLIKITAEVNVESKLPDTEENSMDTYQYEFTIGYENDQLKVLSLTY</sequence>
<dbReference type="PANTHER" id="PTHR22939:SF129">
    <property type="entry name" value="SERINE PROTEASE HTRA2, MITOCHONDRIAL"/>
    <property type="match status" value="1"/>
</dbReference>
<dbReference type="InterPro" id="IPR043504">
    <property type="entry name" value="Peptidase_S1_PA_chymotrypsin"/>
</dbReference>
<dbReference type="InterPro" id="IPR009003">
    <property type="entry name" value="Peptidase_S1_PA"/>
</dbReference>
<dbReference type="PANTHER" id="PTHR22939">
    <property type="entry name" value="SERINE PROTEASE FAMILY S1C HTRA-RELATED"/>
    <property type="match status" value="1"/>
</dbReference>
<keyword evidence="2" id="KW-0812">Transmembrane</keyword>
<evidence type="ECO:0000256" key="1">
    <source>
        <dbReference type="ARBA" id="ARBA00022825"/>
    </source>
</evidence>
<dbReference type="PRINTS" id="PR00834">
    <property type="entry name" value="PROTEASES2C"/>
</dbReference>
<reference evidence="4" key="1">
    <citation type="journal article" date="2019" name="Int. J. Syst. Evol. Microbiol.">
        <title>The Global Catalogue of Microorganisms (GCM) 10K type strain sequencing project: providing services to taxonomists for standard genome sequencing and annotation.</title>
        <authorList>
            <consortium name="The Broad Institute Genomics Platform"/>
            <consortium name="The Broad Institute Genome Sequencing Center for Infectious Disease"/>
            <person name="Wu L."/>
            <person name="Ma J."/>
        </authorList>
    </citation>
    <scope>NUCLEOTIDE SEQUENCE [LARGE SCALE GENOMIC DNA]</scope>
    <source>
        <strain evidence="4">CCUG 56754</strain>
    </source>
</reference>
<dbReference type="EC" id="3.4.21.-" evidence="3"/>